<dbReference type="GO" id="GO:0003746">
    <property type="term" value="F:translation elongation factor activity"/>
    <property type="evidence" value="ECO:0007669"/>
    <property type="project" value="UniProtKB-KW"/>
</dbReference>
<dbReference type="InterPro" id="IPR035647">
    <property type="entry name" value="EFG_III/V"/>
</dbReference>
<feature type="domain" description="Tr-type G" evidence="4">
    <location>
        <begin position="1"/>
        <end position="184"/>
    </location>
</feature>
<keyword evidence="3" id="KW-0342">GTP-binding</keyword>
<dbReference type="NCBIfam" id="TIGR00231">
    <property type="entry name" value="small_GTP"/>
    <property type="match status" value="1"/>
</dbReference>
<sequence length="538" mass="60487">MDIEVQERRRGITIFSKQAVLTTPKALVTLLDTPGHVDFSGEAERVLSVLDYAILVVSGTEGVQSHTITLWQLLKRHGIPVFVFVNKMDLAGADRQLVLKDIVARFGEGFVDFTYQQPKRDEELALLEEAAMDEFLERGMVSEKRIQRLIARRKAFPCYFGSALRQQGVKELLQGIGQYAMQPQWPSEFGARVFKISRDEQGKRLTHLKVTGGVLKVKDMLNGNGGNWKKQERWKQKVDGLRLYSGAKFTQINEAPAGTVCAVTGLDYTWPGQGLGFEDVAQQPLLKPVLTYQMLLPGDADIQSVMTKLRILEEEDPQLKVKWDENLGEIYLHLMGEVQLEVLTELLYQRFGLKVRFGPGSILYKETITRPVVGIGHFEPLRHYAEVHLLMEPGEAGSGLVFKSRCDPDILPRNWQRLVLTHLSEKEHLGVLTGSPITDMKITLVAGRAHVKHTEAGDFREATYRAVRQGLMKAECQLLEPYYDFQLELPSESVGRAMTDIQRMNGSFEPPEVQGEMTLIKGSAPVAGLRLYARDVAA</sequence>
<dbReference type="GO" id="GO:0005525">
    <property type="term" value="F:GTP binding"/>
    <property type="evidence" value="ECO:0007669"/>
    <property type="project" value="UniProtKB-KW"/>
</dbReference>
<dbReference type="InterPro" id="IPR000795">
    <property type="entry name" value="T_Tr_GTP-bd_dom"/>
</dbReference>
<evidence type="ECO:0000313" key="5">
    <source>
        <dbReference type="EMBL" id="EJX06805.1"/>
    </source>
</evidence>
<organism evidence="5">
    <name type="scientific">gut metagenome</name>
    <dbReference type="NCBI Taxonomy" id="749906"/>
    <lineage>
        <taxon>unclassified sequences</taxon>
        <taxon>metagenomes</taxon>
        <taxon>organismal metagenomes</taxon>
    </lineage>
</organism>
<dbReference type="Pfam" id="PF14492">
    <property type="entry name" value="EFG_III"/>
    <property type="match status" value="1"/>
</dbReference>
<name>J9H0H9_9ZZZZ</name>
<reference evidence="5" key="1">
    <citation type="journal article" date="2012" name="PLoS ONE">
        <title>Gene sets for utilization of primary and secondary nutrition supplies in the distal gut of endangered iberian lynx.</title>
        <authorList>
            <person name="Alcaide M."/>
            <person name="Messina E."/>
            <person name="Richter M."/>
            <person name="Bargiela R."/>
            <person name="Peplies J."/>
            <person name="Huws S.A."/>
            <person name="Newbold C.J."/>
            <person name="Golyshin P.N."/>
            <person name="Simon M.A."/>
            <person name="Lopez G."/>
            <person name="Yakimov M.M."/>
            <person name="Ferrer M."/>
        </authorList>
    </citation>
    <scope>NUCLEOTIDE SEQUENCE</scope>
</reference>
<dbReference type="InterPro" id="IPR000640">
    <property type="entry name" value="EFG_V-like"/>
</dbReference>
<keyword evidence="2" id="KW-0648">Protein biosynthesis</keyword>
<dbReference type="InterPro" id="IPR005517">
    <property type="entry name" value="Transl_elong_EFG/EF2_IV"/>
</dbReference>
<dbReference type="SUPFAM" id="SSF52540">
    <property type="entry name" value="P-loop containing nucleoside triphosphate hydrolases"/>
    <property type="match status" value="1"/>
</dbReference>
<dbReference type="Pfam" id="PF00009">
    <property type="entry name" value="GTP_EFTU"/>
    <property type="match status" value="1"/>
</dbReference>
<dbReference type="EMBL" id="AMCI01001053">
    <property type="protein sequence ID" value="EJX06805.1"/>
    <property type="molecule type" value="Genomic_DNA"/>
</dbReference>
<dbReference type="Gene3D" id="3.40.50.300">
    <property type="entry name" value="P-loop containing nucleotide triphosphate hydrolases"/>
    <property type="match status" value="1"/>
</dbReference>
<keyword evidence="1" id="KW-0547">Nucleotide-binding</keyword>
<evidence type="ECO:0000256" key="1">
    <source>
        <dbReference type="ARBA" id="ARBA00022741"/>
    </source>
</evidence>
<dbReference type="SUPFAM" id="SSF54980">
    <property type="entry name" value="EF-G C-terminal domain-like"/>
    <property type="match status" value="2"/>
</dbReference>
<dbReference type="Gene3D" id="3.30.230.10">
    <property type="match status" value="1"/>
</dbReference>
<dbReference type="GO" id="GO:0032790">
    <property type="term" value="P:ribosome disassembly"/>
    <property type="evidence" value="ECO:0007669"/>
    <property type="project" value="TreeGrafter"/>
</dbReference>
<dbReference type="Pfam" id="PF03764">
    <property type="entry name" value="EFG_IV"/>
    <property type="match status" value="1"/>
</dbReference>
<dbReference type="InterPro" id="IPR009000">
    <property type="entry name" value="Transl_B-barrel_sf"/>
</dbReference>
<dbReference type="PRINTS" id="PR00315">
    <property type="entry name" value="ELONGATNFCT"/>
</dbReference>
<accession>J9H0H9</accession>
<dbReference type="SUPFAM" id="SSF54211">
    <property type="entry name" value="Ribosomal protein S5 domain 2-like"/>
    <property type="match status" value="1"/>
</dbReference>
<dbReference type="PANTHER" id="PTHR43261">
    <property type="entry name" value="TRANSLATION ELONGATION FACTOR G-RELATED"/>
    <property type="match status" value="1"/>
</dbReference>
<dbReference type="SMART" id="SM00889">
    <property type="entry name" value="EFG_IV"/>
    <property type="match status" value="1"/>
</dbReference>
<evidence type="ECO:0000256" key="3">
    <source>
        <dbReference type="ARBA" id="ARBA00023134"/>
    </source>
</evidence>
<dbReference type="Gene3D" id="2.40.30.10">
    <property type="entry name" value="Translation factors"/>
    <property type="match status" value="1"/>
</dbReference>
<dbReference type="InterPro" id="IPR041095">
    <property type="entry name" value="EFG_II"/>
</dbReference>
<dbReference type="PANTHER" id="PTHR43261:SF1">
    <property type="entry name" value="RIBOSOME-RELEASING FACTOR 2, MITOCHONDRIAL"/>
    <property type="match status" value="1"/>
</dbReference>
<dbReference type="InterPro" id="IPR020568">
    <property type="entry name" value="Ribosomal_Su5_D2-typ_SF"/>
</dbReference>
<dbReference type="InterPro" id="IPR027417">
    <property type="entry name" value="P-loop_NTPase"/>
</dbReference>
<dbReference type="Gene3D" id="3.30.70.870">
    <property type="entry name" value="Elongation Factor G (Translational Gtpase), domain 3"/>
    <property type="match status" value="1"/>
</dbReference>
<dbReference type="InterPro" id="IPR014721">
    <property type="entry name" value="Ribsml_uS5_D2-typ_fold_subgr"/>
</dbReference>
<feature type="non-terminal residue" evidence="5">
    <location>
        <position position="538"/>
    </location>
</feature>
<dbReference type="Pfam" id="PF00679">
    <property type="entry name" value="EFG_C"/>
    <property type="match status" value="1"/>
</dbReference>
<evidence type="ECO:0000259" key="4">
    <source>
        <dbReference type="PROSITE" id="PS51722"/>
    </source>
</evidence>
<dbReference type="AlphaFoldDB" id="J9H0H9"/>
<evidence type="ECO:0000256" key="2">
    <source>
        <dbReference type="ARBA" id="ARBA00022917"/>
    </source>
</evidence>
<protein>
    <submittedName>
        <fullName evidence="5">Translation elongation factor G</fullName>
    </submittedName>
</protein>
<comment type="caution">
    <text evidence="5">The sequence shown here is derived from an EMBL/GenBank/DDBJ whole genome shotgun (WGS) entry which is preliminary data.</text>
</comment>
<dbReference type="SUPFAM" id="SSF50447">
    <property type="entry name" value="Translation proteins"/>
    <property type="match status" value="1"/>
</dbReference>
<dbReference type="GO" id="GO:0003924">
    <property type="term" value="F:GTPase activity"/>
    <property type="evidence" value="ECO:0007669"/>
    <property type="project" value="InterPro"/>
</dbReference>
<proteinExistence type="predicted"/>
<dbReference type="InterPro" id="IPR005225">
    <property type="entry name" value="Small_GTP-bd"/>
</dbReference>
<gene>
    <name evidence="5" type="ORF">EVA_05086</name>
</gene>
<keyword evidence="5" id="KW-0251">Elongation factor</keyword>
<dbReference type="PROSITE" id="PS51722">
    <property type="entry name" value="G_TR_2"/>
    <property type="match status" value="1"/>
</dbReference>